<dbReference type="Proteomes" id="UP000237347">
    <property type="component" value="Unassembled WGS sequence"/>
</dbReference>
<dbReference type="PANTHER" id="PTHR48040:SF22">
    <property type="entry name" value="ABC TRANSPORTER DOMAIN-CONTAINING PROTEIN"/>
    <property type="match status" value="1"/>
</dbReference>
<feature type="transmembrane region" description="Helical" evidence="1">
    <location>
        <begin position="73"/>
        <end position="95"/>
    </location>
</feature>
<dbReference type="AlphaFoldDB" id="A0AAW0KLC7"/>
<proteinExistence type="predicted"/>
<dbReference type="PANTHER" id="PTHR48040">
    <property type="entry name" value="PLEIOTROPIC DRUG RESISTANCE PROTEIN 1-LIKE ISOFORM X1"/>
    <property type="match status" value="1"/>
</dbReference>
<dbReference type="EMBL" id="PKMF04000288">
    <property type="protein sequence ID" value="KAK7839233.1"/>
    <property type="molecule type" value="Genomic_DNA"/>
</dbReference>
<feature type="transmembrane region" description="Helical" evidence="1">
    <location>
        <begin position="44"/>
        <end position="67"/>
    </location>
</feature>
<organism evidence="2 3">
    <name type="scientific">Quercus suber</name>
    <name type="common">Cork oak</name>
    <dbReference type="NCBI Taxonomy" id="58331"/>
    <lineage>
        <taxon>Eukaryota</taxon>
        <taxon>Viridiplantae</taxon>
        <taxon>Streptophyta</taxon>
        <taxon>Embryophyta</taxon>
        <taxon>Tracheophyta</taxon>
        <taxon>Spermatophyta</taxon>
        <taxon>Magnoliopsida</taxon>
        <taxon>eudicotyledons</taxon>
        <taxon>Gunneridae</taxon>
        <taxon>Pentapetalae</taxon>
        <taxon>rosids</taxon>
        <taxon>fabids</taxon>
        <taxon>Fagales</taxon>
        <taxon>Fagaceae</taxon>
        <taxon>Quercus</taxon>
    </lineage>
</organism>
<keyword evidence="3" id="KW-1185">Reference proteome</keyword>
<keyword evidence="1" id="KW-0472">Membrane</keyword>
<reference evidence="2 3" key="1">
    <citation type="journal article" date="2018" name="Sci. Data">
        <title>The draft genome sequence of cork oak.</title>
        <authorList>
            <person name="Ramos A.M."/>
            <person name="Usie A."/>
            <person name="Barbosa P."/>
            <person name="Barros P.M."/>
            <person name="Capote T."/>
            <person name="Chaves I."/>
            <person name="Simoes F."/>
            <person name="Abreu I."/>
            <person name="Carrasquinho I."/>
            <person name="Faro C."/>
            <person name="Guimaraes J.B."/>
            <person name="Mendonca D."/>
            <person name="Nobrega F."/>
            <person name="Rodrigues L."/>
            <person name="Saibo N.J.M."/>
            <person name="Varela M.C."/>
            <person name="Egas C."/>
            <person name="Matos J."/>
            <person name="Miguel C.M."/>
            <person name="Oliveira M.M."/>
            <person name="Ricardo C.P."/>
            <person name="Goncalves S."/>
        </authorList>
    </citation>
    <scope>NUCLEOTIDE SEQUENCE [LARGE SCALE GENOMIC DNA]</scope>
    <source>
        <strain evidence="3">cv. HL8</strain>
    </source>
</reference>
<accession>A0AAW0KLC7</accession>
<protein>
    <submittedName>
        <fullName evidence="2">Pleiotropic drug resistance protein tur2</fullName>
    </submittedName>
</protein>
<evidence type="ECO:0000313" key="2">
    <source>
        <dbReference type="EMBL" id="KAK7839233.1"/>
    </source>
</evidence>
<name>A0AAW0KLC7_QUESU</name>
<keyword evidence="1" id="KW-0812">Transmembrane</keyword>
<keyword evidence="1" id="KW-1133">Transmembrane helix</keyword>
<gene>
    <name evidence="2" type="primary">TUR2_1</name>
    <name evidence="2" type="ORF">CFP56_018205</name>
</gene>
<sequence length="99" mass="11107">MAKSHPAALTTRKYGAKKAELLKACLSREFVLMNRNSFVYIFKFIQYLLLLLLNQMASALFRFIAAIGRGDLILANTFGSFALVMLFALGGFVLLREAR</sequence>
<evidence type="ECO:0000256" key="1">
    <source>
        <dbReference type="SAM" id="Phobius"/>
    </source>
</evidence>
<evidence type="ECO:0000313" key="3">
    <source>
        <dbReference type="Proteomes" id="UP000237347"/>
    </source>
</evidence>
<comment type="caution">
    <text evidence="2">The sequence shown here is derived from an EMBL/GenBank/DDBJ whole genome shotgun (WGS) entry which is preliminary data.</text>
</comment>